<dbReference type="InterPro" id="IPR036890">
    <property type="entry name" value="HATPase_C_sf"/>
</dbReference>
<dbReference type="Pfam" id="PF13581">
    <property type="entry name" value="HATPase_c_2"/>
    <property type="match status" value="1"/>
</dbReference>
<evidence type="ECO:0000313" key="3">
    <source>
        <dbReference type="EMBL" id="MBB5818748.1"/>
    </source>
</evidence>
<organism evidence="3 4">
    <name type="scientific">Streptosporangium becharense</name>
    <dbReference type="NCBI Taxonomy" id="1816182"/>
    <lineage>
        <taxon>Bacteria</taxon>
        <taxon>Bacillati</taxon>
        <taxon>Actinomycetota</taxon>
        <taxon>Actinomycetes</taxon>
        <taxon>Streptosporangiales</taxon>
        <taxon>Streptosporangiaceae</taxon>
        <taxon>Streptosporangium</taxon>
    </lineage>
</organism>
<keyword evidence="4" id="KW-1185">Reference proteome</keyword>
<comment type="caution">
    <text evidence="3">The sequence shown here is derived from an EMBL/GenBank/DDBJ whole genome shotgun (WGS) entry which is preliminary data.</text>
</comment>
<dbReference type="InterPro" id="IPR050267">
    <property type="entry name" value="Anti-sigma-factor_SerPK"/>
</dbReference>
<dbReference type="PANTHER" id="PTHR35526">
    <property type="entry name" value="ANTI-SIGMA-F FACTOR RSBW-RELATED"/>
    <property type="match status" value="1"/>
</dbReference>
<gene>
    <name evidence="3" type="ORF">F4562_001810</name>
</gene>
<name>A0A7W9IDJ3_9ACTN</name>
<dbReference type="Gene3D" id="3.30.565.10">
    <property type="entry name" value="Histidine kinase-like ATPase, C-terminal domain"/>
    <property type="match status" value="1"/>
</dbReference>
<dbReference type="RefSeq" id="WP_184542488.1">
    <property type="nucleotide sequence ID" value="NZ_JACHMP010000001.1"/>
</dbReference>
<keyword evidence="1" id="KW-0723">Serine/threonine-protein kinase</keyword>
<protein>
    <submittedName>
        <fullName evidence="3">Anti-sigma regulatory factor (Ser/Thr protein kinase)</fullName>
    </submittedName>
</protein>
<dbReference type="PANTHER" id="PTHR35526:SF3">
    <property type="entry name" value="ANTI-SIGMA-F FACTOR RSBW"/>
    <property type="match status" value="1"/>
</dbReference>
<reference evidence="3 4" key="1">
    <citation type="submission" date="2020-08" db="EMBL/GenBank/DDBJ databases">
        <title>Sequencing the genomes of 1000 actinobacteria strains.</title>
        <authorList>
            <person name="Klenk H.-P."/>
        </authorList>
    </citation>
    <scope>NUCLEOTIDE SEQUENCE [LARGE SCALE GENOMIC DNA]</scope>
    <source>
        <strain evidence="3 4">DSM 46887</strain>
    </source>
</reference>
<evidence type="ECO:0000313" key="4">
    <source>
        <dbReference type="Proteomes" id="UP000540685"/>
    </source>
</evidence>
<dbReference type="AlphaFoldDB" id="A0A7W9IDJ3"/>
<evidence type="ECO:0000259" key="2">
    <source>
        <dbReference type="Pfam" id="PF13581"/>
    </source>
</evidence>
<dbReference type="EMBL" id="JACHMP010000001">
    <property type="protein sequence ID" value="MBB5818748.1"/>
    <property type="molecule type" value="Genomic_DNA"/>
</dbReference>
<keyword evidence="1" id="KW-0808">Transferase</keyword>
<dbReference type="GO" id="GO:0004674">
    <property type="term" value="F:protein serine/threonine kinase activity"/>
    <property type="evidence" value="ECO:0007669"/>
    <property type="project" value="UniProtKB-KW"/>
</dbReference>
<dbReference type="Proteomes" id="UP000540685">
    <property type="component" value="Unassembled WGS sequence"/>
</dbReference>
<evidence type="ECO:0000256" key="1">
    <source>
        <dbReference type="ARBA" id="ARBA00022527"/>
    </source>
</evidence>
<sequence>MDTRIRHRWAISRELSTLRGNISHHAADAGLNGRRLDDLLLAAHEATVNVLRHGGGEGTVTVWHDERYVTVDVVDRCGLLRPGDTCRERPAVGASGGFGLWLMGQLCDEFTIERRPEGSRVRLRMLLA</sequence>
<proteinExistence type="predicted"/>
<dbReference type="CDD" id="cd16936">
    <property type="entry name" value="HATPase_RsbW-like"/>
    <property type="match status" value="1"/>
</dbReference>
<dbReference type="SUPFAM" id="SSF55874">
    <property type="entry name" value="ATPase domain of HSP90 chaperone/DNA topoisomerase II/histidine kinase"/>
    <property type="match status" value="1"/>
</dbReference>
<keyword evidence="1" id="KW-0418">Kinase</keyword>
<feature type="domain" description="Histidine kinase/HSP90-like ATPase" evidence="2">
    <location>
        <begin position="13"/>
        <end position="124"/>
    </location>
</feature>
<dbReference type="InterPro" id="IPR003594">
    <property type="entry name" value="HATPase_dom"/>
</dbReference>
<accession>A0A7W9IDJ3</accession>